<feature type="region of interest" description="Disordered" evidence="1">
    <location>
        <begin position="467"/>
        <end position="580"/>
    </location>
</feature>
<feature type="compositionally biased region" description="Low complexity" evidence="1">
    <location>
        <begin position="101"/>
        <end position="178"/>
    </location>
</feature>
<proteinExistence type="predicted"/>
<dbReference type="RefSeq" id="XP_010696864.1">
    <property type="nucleotide sequence ID" value="XM_010698562.1"/>
</dbReference>
<accession>A0A088S443</accession>
<evidence type="ECO:0000313" key="3">
    <source>
        <dbReference type="Proteomes" id="UP000063063"/>
    </source>
</evidence>
<feature type="compositionally biased region" description="Basic and acidic residues" evidence="1">
    <location>
        <begin position="47"/>
        <end position="58"/>
    </location>
</feature>
<feature type="region of interest" description="Disordered" evidence="1">
    <location>
        <begin position="683"/>
        <end position="725"/>
    </location>
</feature>
<dbReference type="InterPro" id="IPR053095">
    <property type="entry name" value="Actin-binding/GATA_Znf"/>
</dbReference>
<evidence type="ECO:0000256" key="1">
    <source>
        <dbReference type="SAM" id="MobiDB-lite"/>
    </source>
</evidence>
<dbReference type="Proteomes" id="UP000063063">
    <property type="component" value="Chromosome 11"/>
</dbReference>
<feature type="region of interest" description="Disordered" evidence="1">
    <location>
        <begin position="1"/>
        <end position="20"/>
    </location>
</feature>
<feature type="compositionally biased region" description="Polar residues" evidence="1">
    <location>
        <begin position="695"/>
        <end position="709"/>
    </location>
</feature>
<dbReference type="PANTHER" id="PTHR23246:SF13">
    <property type="entry name" value="GH12359P"/>
    <property type="match status" value="1"/>
</dbReference>
<dbReference type="AlphaFoldDB" id="A0A088S443"/>
<feature type="compositionally biased region" description="Basic residues" evidence="1">
    <location>
        <begin position="503"/>
        <end position="518"/>
    </location>
</feature>
<organism evidence="2 3">
    <name type="scientific">Leishmania panamensis</name>
    <dbReference type="NCBI Taxonomy" id="5679"/>
    <lineage>
        <taxon>Eukaryota</taxon>
        <taxon>Discoba</taxon>
        <taxon>Euglenozoa</taxon>
        <taxon>Kinetoplastea</taxon>
        <taxon>Metakinetoplastina</taxon>
        <taxon>Trypanosomatida</taxon>
        <taxon>Trypanosomatidae</taxon>
        <taxon>Leishmaniinae</taxon>
        <taxon>Leishmania</taxon>
        <taxon>Leishmania guyanensis species complex</taxon>
    </lineage>
</organism>
<dbReference type="EMBL" id="CP009380">
    <property type="protein sequence ID" value="AIN96211.1"/>
    <property type="molecule type" value="Genomic_DNA"/>
</dbReference>
<feature type="region of interest" description="Disordered" evidence="1">
    <location>
        <begin position="28"/>
        <end position="194"/>
    </location>
</feature>
<sequence length="883" mass="94153">MDLDDIDRWYSGGSSRDHYRSHYASHYSRKWNDTHQSIHNPPLPRRYFNDDPIPEKLPSHRSAPPPPPPPSPPPHRSNSANVKRKNKRHSKHRHTRRKRSASFTSSSAARTETSRTSSTSSTDSAESTTTSSSSSSGSTASGSGSYESSDSERTSSTSASTSSTSASSTSTSSSSTASSHERRAQLHKKVKPHLQQSAVALSRVASRPYIAVQDEEIAAAAACKAIFNKEVQLKEEELRLLQQKRNFAAEVQRRSLHSHRFAVEDDAIRQMQRLVDLTDTTPALEEYLRRTSKALSASGATTDAGALAYLRSYEEALSGDGVAPLLKQMATPPSTSVAAAANARRDERLAVVGDGPPAPISLSSGTPKIEPLAATRSIAAAAPTASGGVLPHRTSPEANSLLEHSLPVEGHFLTRSAPPTPTGRAMAQAPSQGAPVLSITTDAGNTENGVVVGGAPAEGVITVAKDERQGGSAAQATAKPAEPAVSRPLKGDLVIHNDLPQQRRIKVKARRRRSRSRALAHQSEADRNSALEDAPSSNERREDSTVSPSVGHSRPGRQQQPIGASWQLLPPPPSPASHTVAEQQHIFVDPMQQYNSQSGAGQQPWAMVNWPCNAPTWRPTHKEKDGPLALWYASNSPAPLSHRDFKSLLCSEYVSPETMPALVPRAVGATAAGVDADNQVSAAPAGAKAGRNAHTPYSTGTADTATLSGETDAGEHAPRRSSRRRLVHIRGVDETPEYPLVAEWGHGEGDSQAHGPAEVLPPPPVDPRGNGNELIVEFPPPPHITASDMPPPGDVGSDVENSCCGCGGGECDCCSAFCARCRRCWYIVFSCLFPCCSGQTNPKAALPIESQRTLSSQRHDPDSALPVLSRPIPTTPATMNAQP</sequence>
<dbReference type="GeneID" id="22572880"/>
<keyword evidence="3" id="KW-1185">Reference proteome</keyword>
<name>A0A088S443_LEIPA</name>
<dbReference type="eggNOG" id="ENOG502SJZV">
    <property type="taxonomic scope" value="Eukaryota"/>
</dbReference>
<feature type="compositionally biased region" description="Polar residues" evidence="1">
    <location>
        <begin position="545"/>
        <end position="562"/>
    </location>
</feature>
<feature type="compositionally biased region" description="Pro residues" evidence="1">
    <location>
        <begin position="63"/>
        <end position="75"/>
    </location>
</feature>
<feature type="compositionally biased region" description="Low complexity" evidence="1">
    <location>
        <begin position="473"/>
        <end position="484"/>
    </location>
</feature>
<protein>
    <submittedName>
        <fullName evidence="2">Uncharacterized protein</fullName>
    </submittedName>
</protein>
<feature type="compositionally biased region" description="Low complexity" evidence="1">
    <location>
        <begin position="683"/>
        <end position="693"/>
    </location>
</feature>
<evidence type="ECO:0000313" key="2">
    <source>
        <dbReference type="EMBL" id="AIN96211.1"/>
    </source>
</evidence>
<dbReference type="OrthoDB" id="267562at2759"/>
<gene>
    <name evidence="2" type="ORF">LPMP_110150</name>
</gene>
<feature type="compositionally biased region" description="Basic residues" evidence="1">
    <location>
        <begin position="82"/>
        <end position="100"/>
    </location>
</feature>
<dbReference type="VEuPathDB" id="TriTrypDB:LPMP_110150"/>
<dbReference type="KEGG" id="lpan:LPMP_110150"/>
<feature type="region of interest" description="Disordered" evidence="1">
    <location>
        <begin position="851"/>
        <end position="883"/>
    </location>
</feature>
<dbReference type="PANTHER" id="PTHR23246">
    <property type="entry name" value="NEW-GLUE PROTEIN"/>
    <property type="match status" value="1"/>
</dbReference>
<reference evidence="2 3" key="1">
    <citation type="journal article" date="2015" name="Sci. Rep.">
        <title>The genome of Leishmania panamensis: insights into genomics of the L. (Viannia) subgenus.</title>
        <authorList>
            <person name="Llanes A."/>
            <person name="Restrepo C.M."/>
            <person name="Vecchio G.D."/>
            <person name="Anguizola F.J."/>
            <person name="Lleonart R."/>
        </authorList>
    </citation>
    <scope>NUCLEOTIDE SEQUENCE [LARGE SCALE GENOMIC DNA]</scope>
    <source>
        <strain evidence="2 3">MHOM/PA/94/PSC-1</strain>
    </source>
</reference>
<dbReference type="VEuPathDB" id="TriTrypDB:LPAL13_190006600"/>